<evidence type="ECO:0000313" key="2">
    <source>
        <dbReference type="EMBL" id="CAD2163544.1"/>
    </source>
</evidence>
<accession>A0A6V7UQR8</accession>
<name>A0A6V7UQR8_MELEN</name>
<dbReference type="AlphaFoldDB" id="A0A6V7UQR8"/>
<reference evidence="2 3" key="1">
    <citation type="submission" date="2020-08" db="EMBL/GenBank/DDBJ databases">
        <authorList>
            <person name="Koutsovoulos G."/>
            <person name="Danchin GJ E."/>
        </authorList>
    </citation>
    <scope>NUCLEOTIDE SEQUENCE [LARGE SCALE GENOMIC DNA]</scope>
</reference>
<feature type="signal peptide" evidence="1">
    <location>
        <begin position="1"/>
        <end position="23"/>
    </location>
</feature>
<dbReference type="Proteomes" id="UP000580250">
    <property type="component" value="Unassembled WGS sequence"/>
</dbReference>
<proteinExistence type="predicted"/>
<protein>
    <submittedName>
        <fullName evidence="2">Uncharacterized protein</fullName>
    </submittedName>
</protein>
<keyword evidence="1" id="KW-0732">Signal</keyword>
<organism evidence="2 3">
    <name type="scientific">Meloidogyne enterolobii</name>
    <name type="common">Root-knot nematode worm</name>
    <name type="synonym">Meloidogyne mayaguensis</name>
    <dbReference type="NCBI Taxonomy" id="390850"/>
    <lineage>
        <taxon>Eukaryota</taxon>
        <taxon>Metazoa</taxon>
        <taxon>Ecdysozoa</taxon>
        <taxon>Nematoda</taxon>
        <taxon>Chromadorea</taxon>
        <taxon>Rhabditida</taxon>
        <taxon>Tylenchina</taxon>
        <taxon>Tylenchomorpha</taxon>
        <taxon>Tylenchoidea</taxon>
        <taxon>Meloidogynidae</taxon>
        <taxon>Meloidogyninae</taxon>
        <taxon>Meloidogyne</taxon>
    </lineage>
</organism>
<comment type="caution">
    <text evidence="2">The sequence shown here is derived from an EMBL/GenBank/DDBJ whole genome shotgun (WGS) entry which is preliminary data.</text>
</comment>
<evidence type="ECO:0000313" key="3">
    <source>
        <dbReference type="Proteomes" id="UP000580250"/>
    </source>
</evidence>
<feature type="chain" id="PRO_5028293012" evidence="1">
    <location>
        <begin position="24"/>
        <end position="41"/>
    </location>
</feature>
<gene>
    <name evidence="2" type="ORF">MENT_LOCUS16058</name>
</gene>
<sequence>MGLSLINILTLFILIILKLETRSNVTKMMINFLKIEQVLSY</sequence>
<dbReference type="EMBL" id="CAJEWN010000098">
    <property type="protein sequence ID" value="CAD2163544.1"/>
    <property type="molecule type" value="Genomic_DNA"/>
</dbReference>
<evidence type="ECO:0000256" key="1">
    <source>
        <dbReference type="SAM" id="SignalP"/>
    </source>
</evidence>